<evidence type="ECO:0000256" key="1">
    <source>
        <dbReference type="ARBA" id="ARBA00006153"/>
    </source>
</evidence>
<protein>
    <submittedName>
        <fullName evidence="5">Amidohydrolase</fullName>
        <ecNumber evidence="5">3.5.1.-</ecNumber>
    </submittedName>
</protein>
<accession>A0A938XUB4</accession>
<feature type="binding site" evidence="3">
    <location>
        <position position="162"/>
    </location>
    <ligand>
        <name>Mn(2+)</name>
        <dbReference type="ChEBI" id="CHEBI:29035"/>
        <label>2</label>
    </ligand>
</feature>
<dbReference type="PANTHER" id="PTHR11014">
    <property type="entry name" value="PEPTIDASE M20 FAMILY MEMBER"/>
    <property type="match status" value="1"/>
</dbReference>
<dbReference type="InterPro" id="IPR036264">
    <property type="entry name" value="Bact_exopeptidase_dim_dom"/>
</dbReference>
<dbReference type="RefSeq" id="WP_204702434.1">
    <property type="nucleotide sequence ID" value="NZ_JAFBDQ010000015.1"/>
</dbReference>
<sequence length="390" mass="42838">MKKIIDFVNQMEEELTALRRDLHRHPELGFAEHRTAKKVKNYLSQLGLEVEEVATTGVVATLKVAPGPTIALRADMDALPITEATDVDYKSQNEGVMHACGHDGHTAILLATAKVLTKFKDHLAGTIKFIFQPAEEGPGGAKPLIEAGVLTDPEVDNIFGLHINNQLPTGTIGVQKSAVSAAADEINLKVIGESGHASTPQRGIDAIYTAGEIVTSLQSVISRQIDPHHTAVINLGTIEGGYRRNVIADEVQITGTVRTTDPDLREQMPHKIERVIKGITTSQGADYELDYNFGYPVLINDTPLVEEMVPKLKEVDSFNQIKYLPRPSMGAEDFAYYLREVPGVFFRLGAGGETMDYYDAHNSKFNFDESALKLGVILFITLTLERIKDF</sequence>
<feature type="binding site" evidence="3">
    <location>
        <position position="102"/>
    </location>
    <ligand>
        <name>Mn(2+)</name>
        <dbReference type="ChEBI" id="CHEBI:29035"/>
        <label>2</label>
    </ligand>
</feature>
<evidence type="ECO:0000259" key="4">
    <source>
        <dbReference type="Pfam" id="PF07687"/>
    </source>
</evidence>
<dbReference type="GO" id="GO:0016787">
    <property type="term" value="F:hydrolase activity"/>
    <property type="evidence" value="ECO:0007669"/>
    <property type="project" value="UniProtKB-KW"/>
</dbReference>
<feature type="binding site" evidence="3">
    <location>
        <position position="136"/>
    </location>
    <ligand>
        <name>Mn(2+)</name>
        <dbReference type="ChEBI" id="CHEBI:29035"/>
        <label>2</label>
    </ligand>
</feature>
<gene>
    <name evidence="5" type="ORF">JOC47_002554</name>
</gene>
<comment type="similarity">
    <text evidence="1">Belongs to the peptidase M20 family.</text>
</comment>
<dbReference type="EC" id="3.5.1.-" evidence="5"/>
<dbReference type="PANTHER" id="PTHR11014:SF63">
    <property type="entry name" value="METALLOPEPTIDASE, PUTATIVE (AFU_ORTHOLOGUE AFUA_6G09600)-RELATED"/>
    <property type="match status" value="1"/>
</dbReference>
<dbReference type="Gene3D" id="3.30.70.360">
    <property type="match status" value="1"/>
</dbReference>
<evidence type="ECO:0000313" key="5">
    <source>
        <dbReference type="EMBL" id="MBM7557688.1"/>
    </source>
</evidence>
<dbReference type="Gene3D" id="3.40.630.10">
    <property type="entry name" value="Zn peptidases"/>
    <property type="match status" value="1"/>
</dbReference>
<dbReference type="NCBIfam" id="TIGR01891">
    <property type="entry name" value="amidohydrolases"/>
    <property type="match status" value="1"/>
</dbReference>
<dbReference type="AlphaFoldDB" id="A0A938XUB4"/>
<dbReference type="EMBL" id="JAFBDQ010000015">
    <property type="protein sequence ID" value="MBM7557688.1"/>
    <property type="molecule type" value="Genomic_DNA"/>
</dbReference>
<keyword evidence="3" id="KW-0479">Metal-binding</keyword>
<keyword evidence="3" id="KW-0464">Manganese</keyword>
<reference evidence="5" key="1">
    <citation type="submission" date="2021-01" db="EMBL/GenBank/DDBJ databases">
        <title>Genomic Encyclopedia of Type Strains, Phase IV (KMG-IV): sequencing the most valuable type-strain genomes for metagenomic binning, comparative biology and taxonomic classification.</title>
        <authorList>
            <person name="Goeker M."/>
        </authorList>
    </citation>
    <scope>NUCLEOTIDE SEQUENCE</scope>
    <source>
        <strain evidence="5">DSM 23230</strain>
    </source>
</reference>
<keyword evidence="6" id="KW-1185">Reference proteome</keyword>
<dbReference type="FunFam" id="3.30.70.360:FF:000014">
    <property type="entry name" value="N-acyl-L-amino acid amidohydrolase"/>
    <property type="match status" value="1"/>
</dbReference>
<organism evidence="5 6">
    <name type="scientific">Halanaerobacter jeridensis</name>
    <dbReference type="NCBI Taxonomy" id="706427"/>
    <lineage>
        <taxon>Bacteria</taxon>
        <taxon>Bacillati</taxon>
        <taxon>Bacillota</taxon>
        <taxon>Clostridia</taxon>
        <taxon>Halanaerobiales</taxon>
        <taxon>Halobacteroidaceae</taxon>
        <taxon>Halanaerobacter</taxon>
    </lineage>
</organism>
<comment type="cofactor">
    <cofactor evidence="3">
        <name>Mn(2+)</name>
        <dbReference type="ChEBI" id="CHEBI:29035"/>
    </cofactor>
    <text evidence="3">The Mn(2+) ion enhances activity.</text>
</comment>
<dbReference type="Pfam" id="PF01546">
    <property type="entry name" value="Peptidase_M20"/>
    <property type="match status" value="1"/>
</dbReference>
<dbReference type="InterPro" id="IPR002933">
    <property type="entry name" value="Peptidase_M20"/>
</dbReference>
<comment type="caution">
    <text evidence="5">The sequence shown here is derived from an EMBL/GenBank/DDBJ whole genome shotgun (WGS) entry which is preliminary data.</text>
</comment>
<feature type="domain" description="Peptidase M20 dimerisation" evidence="4">
    <location>
        <begin position="186"/>
        <end position="277"/>
    </location>
</feature>
<evidence type="ECO:0000313" key="6">
    <source>
        <dbReference type="Proteomes" id="UP000774000"/>
    </source>
</evidence>
<dbReference type="GO" id="GO:0046872">
    <property type="term" value="F:metal ion binding"/>
    <property type="evidence" value="ECO:0007669"/>
    <property type="project" value="UniProtKB-KW"/>
</dbReference>
<dbReference type="PIRSF" id="PIRSF005962">
    <property type="entry name" value="Pept_M20D_amidohydro"/>
    <property type="match status" value="1"/>
</dbReference>
<dbReference type="SUPFAM" id="SSF53187">
    <property type="entry name" value="Zn-dependent exopeptidases"/>
    <property type="match status" value="1"/>
</dbReference>
<dbReference type="Proteomes" id="UP000774000">
    <property type="component" value="Unassembled WGS sequence"/>
</dbReference>
<dbReference type="Pfam" id="PF07687">
    <property type="entry name" value="M20_dimer"/>
    <property type="match status" value="1"/>
</dbReference>
<evidence type="ECO:0000256" key="3">
    <source>
        <dbReference type="PIRSR" id="PIRSR005962-1"/>
    </source>
</evidence>
<feature type="binding site" evidence="3">
    <location>
        <position position="100"/>
    </location>
    <ligand>
        <name>Mn(2+)</name>
        <dbReference type="ChEBI" id="CHEBI:29035"/>
        <label>2</label>
    </ligand>
</feature>
<evidence type="ECO:0000256" key="2">
    <source>
        <dbReference type="ARBA" id="ARBA00022801"/>
    </source>
</evidence>
<dbReference type="SUPFAM" id="SSF55031">
    <property type="entry name" value="Bacterial exopeptidase dimerisation domain"/>
    <property type="match status" value="1"/>
</dbReference>
<proteinExistence type="inferred from homology"/>
<name>A0A938XUB4_9FIRM</name>
<dbReference type="InterPro" id="IPR011650">
    <property type="entry name" value="Peptidase_M20_dimer"/>
</dbReference>
<dbReference type="InterPro" id="IPR017439">
    <property type="entry name" value="Amidohydrolase"/>
</dbReference>
<keyword evidence="2 5" id="KW-0378">Hydrolase</keyword>
<feature type="binding site" evidence="3">
    <location>
        <position position="361"/>
    </location>
    <ligand>
        <name>Mn(2+)</name>
        <dbReference type="ChEBI" id="CHEBI:29035"/>
        <label>2</label>
    </ligand>
</feature>